<feature type="compositionally biased region" description="Low complexity" evidence="1">
    <location>
        <begin position="143"/>
        <end position="153"/>
    </location>
</feature>
<name>A0ABU3LYS2_9ACTN</name>
<evidence type="ECO:0008006" key="6">
    <source>
        <dbReference type="Google" id="ProtNLM"/>
    </source>
</evidence>
<feature type="region of interest" description="Disordered" evidence="1">
    <location>
        <begin position="140"/>
        <end position="172"/>
    </location>
</feature>
<dbReference type="Proteomes" id="UP001257948">
    <property type="component" value="Unassembled WGS sequence"/>
</dbReference>
<organism evidence="4 5">
    <name type="scientific">Streptomyces justiciae</name>
    <dbReference type="NCBI Taxonomy" id="2780140"/>
    <lineage>
        <taxon>Bacteria</taxon>
        <taxon>Bacillati</taxon>
        <taxon>Actinomycetota</taxon>
        <taxon>Actinomycetes</taxon>
        <taxon>Kitasatosporales</taxon>
        <taxon>Streptomycetaceae</taxon>
        <taxon>Streptomyces</taxon>
    </lineage>
</organism>
<comment type="caution">
    <text evidence="4">The sequence shown here is derived from an EMBL/GenBank/DDBJ whole genome shotgun (WGS) entry which is preliminary data.</text>
</comment>
<evidence type="ECO:0000256" key="1">
    <source>
        <dbReference type="SAM" id="MobiDB-lite"/>
    </source>
</evidence>
<protein>
    <recommendedName>
        <fullName evidence="6">LPXTG cell wall anchor domain-containing protein</fullName>
    </recommendedName>
</protein>
<evidence type="ECO:0000313" key="4">
    <source>
        <dbReference type="EMBL" id="MDT7844400.1"/>
    </source>
</evidence>
<keyword evidence="2" id="KW-1133">Transmembrane helix</keyword>
<reference evidence="5" key="1">
    <citation type="submission" date="2023-07" db="EMBL/GenBank/DDBJ databases">
        <title>Draft genome sequence of the endophytic actinobacterium Streptomyces justiciae WPN32, a potential antibiotic producer.</title>
        <authorList>
            <person name="Yasawong M."/>
            <person name="Pana W."/>
            <person name="Ganta P."/>
            <person name="Santapan N."/>
            <person name="Songngamsuk T."/>
            <person name="Phatcharaharikarn M."/>
            <person name="Kerdtoob S."/>
            <person name="Nantapong N."/>
        </authorList>
    </citation>
    <scope>NUCLEOTIDE SEQUENCE [LARGE SCALE GENOMIC DNA]</scope>
    <source>
        <strain evidence="5">WPN32</strain>
    </source>
</reference>
<gene>
    <name evidence="4" type="ORF">RQC66_27150</name>
</gene>
<dbReference type="RefSeq" id="WP_314204053.1">
    <property type="nucleotide sequence ID" value="NZ_JAVTLL010000019.1"/>
</dbReference>
<proteinExistence type="predicted"/>
<sequence length="207" mass="20443">MLIAARPRRASGRTAALAALTVAGTVLIGVPGTAAAAPGDNGDIKIHDTETDPGVPADEPKVCKFYLDAVNFDEGETFTWTIDGQGQGPNAGTGHLSGNGTTDGNGAAHTEDLTLSDGLYKVVWKGGNWTGAGKQKVFTVDCTSPTPTPTSTRPGGGPGGPNGGPPAGGGGLAKDAAMGPVAGAAVVGLAAAGGAVWLRLRRRPHGA</sequence>
<feature type="chain" id="PRO_5046196424" description="LPXTG cell wall anchor domain-containing protein" evidence="3">
    <location>
        <begin position="37"/>
        <end position="207"/>
    </location>
</feature>
<feature type="signal peptide" evidence="3">
    <location>
        <begin position="1"/>
        <end position="36"/>
    </location>
</feature>
<feature type="transmembrane region" description="Helical" evidence="2">
    <location>
        <begin position="181"/>
        <end position="200"/>
    </location>
</feature>
<evidence type="ECO:0000256" key="3">
    <source>
        <dbReference type="SAM" id="SignalP"/>
    </source>
</evidence>
<dbReference type="EMBL" id="JAVTLL010000019">
    <property type="protein sequence ID" value="MDT7844400.1"/>
    <property type="molecule type" value="Genomic_DNA"/>
</dbReference>
<keyword evidence="2" id="KW-0472">Membrane</keyword>
<keyword evidence="5" id="KW-1185">Reference proteome</keyword>
<evidence type="ECO:0000256" key="2">
    <source>
        <dbReference type="SAM" id="Phobius"/>
    </source>
</evidence>
<keyword evidence="3" id="KW-0732">Signal</keyword>
<keyword evidence="2" id="KW-0812">Transmembrane</keyword>
<feature type="compositionally biased region" description="Gly residues" evidence="1">
    <location>
        <begin position="154"/>
        <end position="172"/>
    </location>
</feature>
<evidence type="ECO:0000313" key="5">
    <source>
        <dbReference type="Proteomes" id="UP001257948"/>
    </source>
</evidence>
<accession>A0ABU3LYS2</accession>